<name>A0AAD6QP22_9ROSI</name>
<evidence type="ECO:0000313" key="2">
    <source>
        <dbReference type="Proteomes" id="UP001164929"/>
    </source>
</evidence>
<accession>A0AAD6QP22</accession>
<dbReference type="Proteomes" id="UP001164929">
    <property type="component" value="Chromosome 6"/>
</dbReference>
<protein>
    <submittedName>
        <fullName evidence="1">Uncharacterized protein</fullName>
    </submittedName>
</protein>
<gene>
    <name evidence="1" type="ORF">NC653_016934</name>
</gene>
<reference evidence="1" key="1">
    <citation type="journal article" date="2023" name="Mol. Ecol. Resour.">
        <title>Chromosome-level genome assembly of a triploid poplar Populus alba 'Berolinensis'.</title>
        <authorList>
            <person name="Chen S."/>
            <person name="Yu Y."/>
            <person name="Wang X."/>
            <person name="Wang S."/>
            <person name="Zhang T."/>
            <person name="Zhou Y."/>
            <person name="He R."/>
            <person name="Meng N."/>
            <person name="Wang Y."/>
            <person name="Liu W."/>
            <person name="Liu Z."/>
            <person name="Liu J."/>
            <person name="Guo Q."/>
            <person name="Huang H."/>
            <person name="Sederoff R.R."/>
            <person name="Wang G."/>
            <person name="Qu G."/>
            <person name="Chen S."/>
        </authorList>
    </citation>
    <scope>NUCLEOTIDE SEQUENCE</scope>
    <source>
        <strain evidence="1">SC-2020</strain>
    </source>
</reference>
<sequence length="53" mass="5894">MKLRIKVIGLAAAGWVSKREASIMWPSCYTSILTHVVLHRDGHGGYEADQVIK</sequence>
<dbReference type="EMBL" id="JAQIZT010000006">
    <property type="protein sequence ID" value="KAJ6993953.1"/>
    <property type="molecule type" value="Genomic_DNA"/>
</dbReference>
<proteinExistence type="predicted"/>
<evidence type="ECO:0000313" key="1">
    <source>
        <dbReference type="EMBL" id="KAJ6993953.1"/>
    </source>
</evidence>
<dbReference type="AlphaFoldDB" id="A0AAD6QP22"/>
<organism evidence="1 2">
    <name type="scientific">Populus alba x Populus x berolinensis</name>
    <dbReference type="NCBI Taxonomy" id="444605"/>
    <lineage>
        <taxon>Eukaryota</taxon>
        <taxon>Viridiplantae</taxon>
        <taxon>Streptophyta</taxon>
        <taxon>Embryophyta</taxon>
        <taxon>Tracheophyta</taxon>
        <taxon>Spermatophyta</taxon>
        <taxon>Magnoliopsida</taxon>
        <taxon>eudicotyledons</taxon>
        <taxon>Gunneridae</taxon>
        <taxon>Pentapetalae</taxon>
        <taxon>rosids</taxon>
        <taxon>fabids</taxon>
        <taxon>Malpighiales</taxon>
        <taxon>Salicaceae</taxon>
        <taxon>Saliceae</taxon>
        <taxon>Populus</taxon>
    </lineage>
</organism>
<comment type="caution">
    <text evidence="1">The sequence shown here is derived from an EMBL/GenBank/DDBJ whole genome shotgun (WGS) entry which is preliminary data.</text>
</comment>
<keyword evidence="2" id="KW-1185">Reference proteome</keyword>